<evidence type="ECO:0000313" key="1">
    <source>
        <dbReference type="EMBL" id="KAH9294739.1"/>
    </source>
</evidence>
<dbReference type="Proteomes" id="UP000824469">
    <property type="component" value="Unassembled WGS sequence"/>
</dbReference>
<dbReference type="EMBL" id="JAHRHJ020000011">
    <property type="protein sequence ID" value="KAH9294739.1"/>
    <property type="molecule type" value="Genomic_DNA"/>
</dbReference>
<dbReference type="AlphaFoldDB" id="A0AA38CC01"/>
<dbReference type="PANTHER" id="PTHR33704">
    <property type="entry name" value="PROTEIN HEAT INTOLERANT 4-RELATED"/>
    <property type="match status" value="1"/>
</dbReference>
<dbReference type="GO" id="GO:1900034">
    <property type="term" value="P:regulation of cellular response to heat"/>
    <property type="evidence" value="ECO:0007669"/>
    <property type="project" value="InterPro"/>
</dbReference>
<evidence type="ECO:0000313" key="2">
    <source>
        <dbReference type="Proteomes" id="UP000824469"/>
    </source>
</evidence>
<gene>
    <name evidence="1" type="ORF">KI387_038327</name>
</gene>
<feature type="non-terminal residue" evidence="1">
    <location>
        <position position="1"/>
    </location>
</feature>
<accession>A0AA38CC01</accession>
<dbReference type="PANTHER" id="PTHR33704:SF1">
    <property type="entry name" value="PROTEIN HEAT INTOLERANT 4-RELATED"/>
    <property type="match status" value="1"/>
</dbReference>
<feature type="non-terminal residue" evidence="1">
    <location>
        <position position="80"/>
    </location>
</feature>
<reference evidence="1 2" key="1">
    <citation type="journal article" date="2021" name="Nat. Plants">
        <title>The Taxus genome provides insights into paclitaxel biosynthesis.</title>
        <authorList>
            <person name="Xiong X."/>
            <person name="Gou J."/>
            <person name="Liao Q."/>
            <person name="Li Y."/>
            <person name="Zhou Q."/>
            <person name="Bi G."/>
            <person name="Li C."/>
            <person name="Du R."/>
            <person name="Wang X."/>
            <person name="Sun T."/>
            <person name="Guo L."/>
            <person name="Liang H."/>
            <person name="Lu P."/>
            <person name="Wu Y."/>
            <person name="Zhang Z."/>
            <person name="Ro D.K."/>
            <person name="Shang Y."/>
            <person name="Huang S."/>
            <person name="Yan J."/>
        </authorList>
    </citation>
    <scope>NUCLEOTIDE SEQUENCE [LARGE SCALE GENOMIC DNA]</scope>
    <source>
        <strain evidence="1">Ta-2019</strain>
    </source>
</reference>
<comment type="caution">
    <text evidence="1">The sequence shown here is derived from an EMBL/GenBank/DDBJ whole genome shotgun (WGS) entry which is preliminary data.</text>
</comment>
<sequence length="80" mass="9064">QLVFFEGQGKVTCIPVVVAVTSPFPPSDKIGIKSVQMEGETVVPMKQMKMNWVPYIPLENRHSSVERLKSQIFTLQCTQR</sequence>
<protein>
    <submittedName>
        <fullName evidence="1">Uncharacterized protein</fullName>
    </submittedName>
</protein>
<keyword evidence="2" id="KW-1185">Reference proteome</keyword>
<proteinExistence type="predicted"/>
<name>A0AA38CC01_TAXCH</name>
<organism evidence="1 2">
    <name type="scientific">Taxus chinensis</name>
    <name type="common">Chinese yew</name>
    <name type="synonym">Taxus wallichiana var. chinensis</name>
    <dbReference type="NCBI Taxonomy" id="29808"/>
    <lineage>
        <taxon>Eukaryota</taxon>
        <taxon>Viridiplantae</taxon>
        <taxon>Streptophyta</taxon>
        <taxon>Embryophyta</taxon>
        <taxon>Tracheophyta</taxon>
        <taxon>Spermatophyta</taxon>
        <taxon>Pinopsida</taxon>
        <taxon>Pinidae</taxon>
        <taxon>Conifers II</taxon>
        <taxon>Cupressales</taxon>
        <taxon>Taxaceae</taxon>
        <taxon>Taxus</taxon>
    </lineage>
</organism>
<dbReference type="InterPro" id="IPR039313">
    <property type="entry name" value="HIT4"/>
</dbReference>